<evidence type="ECO:0000259" key="1">
    <source>
        <dbReference type="Pfam" id="PF00724"/>
    </source>
</evidence>
<protein>
    <submittedName>
        <fullName evidence="2">NADH:flavin oxidoreductase/NADH oxidase</fullName>
    </submittedName>
</protein>
<organism evidence="2 3">
    <name type="scientific">Russula ochroleuca</name>
    <dbReference type="NCBI Taxonomy" id="152965"/>
    <lineage>
        <taxon>Eukaryota</taxon>
        <taxon>Fungi</taxon>
        <taxon>Dikarya</taxon>
        <taxon>Basidiomycota</taxon>
        <taxon>Agaricomycotina</taxon>
        <taxon>Agaricomycetes</taxon>
        <taxon>Russulales</taxon>
        <taxon>Russulaceae</taxon>
        <taxon>Russula</taxon>
    </lineage>
</organism>
<sequence>MPLLSTSSLPKLFQPIRIGTTNQQHRVVSVLHGILPCRCAAQHVHGPLALEHFKQRWGIPGTLAITEGTIIAEKAGGYRNVPDIWSDEQIEGWLPMVYAVHKNGSFIFSKLQAVGHTTSPDVLRRGGTILPPPPPPLTFPKLPKSTKTHPLRHLPRALMVEEIGEYLRLYASAARNAVLGAWLDSVEIHAANGYLPDQFLLTNSTVMSGRICPAARWRIAPASCFR</sequence>
<dbReference type="OrthoDB" id="276546at2759"/>
<keyword evidence="3" id="KW-1185">Reference proteome</keyword>
<dbReference type="GO" id="GO:0016491">
    <property type="term" value="F:oxidoreductase activity"/>
    <property type="evidence" value="ECO:0007669"/>
    <property type="project" value="InterPro"/>
</dbReference>
<reference evidence="2" key="2">
    <citation type="journal article" date="2020" name="Nat. Commun.">
        <title>Large-scale genome sequencing of mycorrhizal fungi provides insights into the early evolution of symbiotic traits.</title>
        <authorList>
            <person name="Miyauchi S."/>
            <person name="Kiss E."/>
            <person name="Kuo A."/>
            <person name="Drula E."/>
            <person name="Kohler A."/>
            <person name="Sanchez-Garcia M."/>
            <person name="Morin E."/>
            <person name="Andreopoulos B."/>
            <person name="Barry K.W."/>
            <person name="Bonito G."/>
            <person name="Buee M."/>
            <person name="Carver A."/>
            <person name="Chen C."/>
            <person name="Cichocki N."/>
            <person name="Clum A."/>
            <person name="Culley D."/>
            <person name="Crous P.W."/>
            <person name="Fauchery L."/>
            <person name="Girlanda M."/>
            <person name="Hayes R.D."/>
            <person name="Keri Z."/>
            <person name="LaButti K."/>
            <person name="Lipzen A."/>
            <person name="Lombard V."/>
            <person name="Magnuson J."/>
            <person name="Maillard F."/>
            <person name="Murat C."/>
            <person name="Nolan M."/>
            <person name="Ohm R.A."/>
            <person name="Pangilinan J."/>
            <person name="Pereira M.F."/>
            <person name="Perotto S."/>
            <person name="Peter M."/>
            <person name="Pfister S."/>
            <person name="Riley R."/>
            <person name="Sitrit Y."/>
            <person name="Stielow J.B."/>
            <person name="Szollosi G."/>
            <person name="Zifcakova L."/>
            <person name="Stursova M."/>
            <person name="Spatafora J.W."/>
            <person name="Tedersoo L."/>
            <person name="Vaario L.M."/>
            <person name="Yamada A."/>
            <person name="Yan M."/>
            <person name="Wang P."/>
            <person name="Xu J."/>
            <person name="Bruns T."/>
            <person name="Baldrian P."/>
            <person name="Vilgalys R."/>
            <person name="Dunand C."/>
            <person name="Henrissat B."/>
            <person name="Grigoriev I.V."/>
            <person name="Hibbett D."/>
            <person name="Nagy L.G."/>
            <person name="Martin F.M."/>
        </authorList>
    </citation>
    <scope>NUCLEOTIDE SEQUENCE</scope>
    <source>
        <strain evidence="2">Prilba</strain>
    </source>
</reference>
<name>A0A9P5TEN5_9AGAM</name>
<dbReference type="InterPro" id="IPR001155">
    <property type="entry name" value="OxRdtase_FMN_N"/>
</dbReference>
<comment type="caution">
    <text evidence="2">The sequence shown here is derived from an EMBL/GenBank/DDBJ whole genome shotgun (WGS) entry which is preliminary data.</text>
</comment>
<evidence type="ECO:0000313" key="3">
    <source>
        <dbReference type="Proteomes" id="UP000759537"/>
    </source>
</evidence>
<dbReference type="AlphaFoldDB" id="A0A9P5TEN5"/>
<evidence type="ECO:0000313" key="2">
    <source>
        <dbReference type="EMBL" id="KAF8487147.1"/>
    </source>
</evidence>
<dbReference type="Gene3D" id="3.20.20.70">
    <property type="entry name" value="Aldolase class I"/>
    <property type="match status" value="1"/>
</dbReference>
<dbReference type="EMBL" id="WHVB01000001">
    <property type="protein sequence ID" value="KAF8487147.1"/>
    <property type="molecule type" value="Genomic_DNA"/>
</dbReference>
<accession>A0A9P5TEN5</accession>
<dbReference type="PANTHER" id="PTHR22893:SF91">
    <property type="entry name" value="NADPH DEHYDROGENASE 2-RELATED"/>
    <property type="match status" value="1"/>
</dbReference>
<dbReference type="InterPro" id="IPR045247">
    <property type="entry name" value="Oye-like"/>
</dbReference>
<gene>
    <name evidence="2" type="ORF">DFH94DRAFT_621362</name>
</gene>
<dbReference type="InterPro" id="IPR013785">
    <property type="entry name" value="Aldolase_TIM"/>
</dbReference>
<proteinExistence type="predicted"/>
<dbReference type="Pfam" id="PF00724">
    <property type="entry name" value="Oxidored_FMN"/>
    <property type="match status" value="1"/>
</dbReference>
<dbReference type="Proteomes" id="UP000759537">
    <property type="component" value="Unassembled WGS sequence"/>
</dbReference>
<dbReference type="SUPFAM" id="SSF51395">
    <property type="entry name" value="FMN-linked oxidoreductases"/>
    <property type="match status" value="1"/>
</dbReference>
<dbReference type="PANTHER" id="PTHR22893">
    <property type="entry name" value="NADH OXIDOREDUCTASE-RELATED"/>
    <property type="match status" value="1"/>
</dbReference>
<dbReference type="GO" id="GO:0010181">
    <property type="term" value="F:FMN binding"/>
    <property type="evidence" value="ECO:0007669"/>
    <property type="project" value="InterPro"/>
</dbReference>
<feature type="domain" description="NADH:flavin oxidoreductase/NADH oxidase N-terminal" evidence="1">
    <location>
        <begin position="11"/>
        <end position="203"/>
    </location>
</feature>
<reference evidence="2" key="1">
    <citation type="submission" date="2019-10" db="EMBL/GenBank/DDBJ databases">
        <authorList>
            <consortium name="DOE Joint Genome Institute"/>
            <person name="Kuo A."/>
            <person name="Miyauchi S."/>
            <person name="Kiss E."/>
            <person name="Drula E."/>
            <person name="Kohler A."/>
            <person name="Sanchez-Garcia M."/>
            <person name="Andreopoulos B."/>
            <person name="Barry K.W."/>
            <person name="Bonito G."/>
            <person name="Buee M."/>
            <person name="Carver A."/>
            <person name="Chen C."/>
            <person name="Cichocki N."/>
            <person name="Clum A."/>
            <person name="Culley D."/>
            <person name="Crous P.W."/>
            <person name="Fauchery L."/>
            <person name="Girlanda M."/>
            <person name="Hayes R."/>
            <person name="Keri Z."/>
            <person name="LaButti K."/>
            <person name="Lipzen A."/>
            <person name="Lombard V."/>
            <person name="Magnuson J."/>
            <person name="Maillard F."/>
            <person name="Morin E."/>
            <person name="Murat C."/>
            <person name="Nolan M."/>
            <person name="Ohm R."/>
            <person name="Pangilinan J."/>
            <person name="Pereira M."/>
            <person name="Perotto S."/>
            <person name="Peter M."/>
            <person name="Riley R."/>
            <person name="Sitrit Y."/>
            <person name="Stielow B."/>
            <person name="Szollosi G."/>
            <person name="Zifcakova L."/>
            <person name="Stursova M."/>
            <person name="Spatafora J.W."/>
            <person name="Tedersoo L."/>
            <person name="Vaario L.-M."/>
            <person name="Yamada A."/>
            <person name="Yan M."/>
            <person name="Wang P."/>
            <person name="Xu J."/>
            <person name="Bruns T."/>
            <person name="Baldrian P."/>
            <person name="Vilgalys R."/>
            <person name="Henrissat B."/>
            <person name="Grigoriev I.V."/>
            <person name="Hibbett D."/>
            <person name="Nagy L.G."/>
            <person name="Martin F.M."/>
        </authorList>
    </citation>
    <scope>NUCLEOTIDE SEQUENCE</scope>
    <source>
        <strain evidence="2">Prilba</strain>
    </source>
</reference>